<comment type="caution">
    <text evidence="2">The sequence shown here is derived from an EMBL/GenBank/DDBJ whole genome shotgun (WGS) entry which is preliminary data.</text>
</comment>
<evidence type="ECO:0000256" key="1">
    <source>
        <dbReference type="SAM" id="MobiDB-lite"/>
    </source>
</evidence>
<evidence type="ECO:0000313" key="3">
    <source>
        <dbReference type="Proteomes" id="UP000812966"/>
    </source>
</evidence>
<dbReference type="AlphaFoldDB" id="A0A8K0JH00"/>
<proteinExistence type="predicted"/>
<organism evidence="2 3">
    <name type="scientific">Filobasidium floriforme</name>
    <dbReference type="NCBI Taxonomy" id="5210"/>
    <lineage>
        <taxon>Eukaryota</taxon>
        <taxon>Fungi</taxon>
        <taxon>Dikarya</taxon>
        <taxon>Basidiomycota</taxon>
        <taxon>Agaricomycotina</taxon>
        <taxon>Tremellomycetes</taxon>
        <taxon>Filobasidiales</taxon>
        <taxon>Filobasidiaceae</taxon>
        <taxon>Filobasidium</taxon>
    </lineage>
</organism>
<gene>
    <name evidence="2" type="ORF">FFLO_06307</name>
</gene>
<protein>
    <submittedName>
        <fullName evidence="2">Uncharacterized protein</fullName>
    </submittedName>
</protein>
<dbReference type="EMBL" id="JABELV010000196">
    <property type="protein sequence ID" value="KAG7528241.1"/>
    <property type="molecule type" value="Genomic_DNA"/>
</dbReference>
<dbReference type="Proteomes" id="UP000812966">
    <property type="component" value="Unassembled WGS sequence"/>
</dbReference>
<feature type="compositionally biased region" description="Polar residues" evidence="1">
    <location>
        <begin position="163"/>
        <end position="203"/>
    </location>
</feature>
<evidence type="ECO:0000313" key="2">
    <source>
        <dbReference type="EMBL" id="KAG7528241.1"/>
    </source>
</evidence>
<name>A0A8K0JH00_9TREE</name>
<reference evidence="2" key="1">
    <citation type="submission" date="2020-04" db="EMBL/GenBank/DDBJ databases">
        <title>Analysis of mating type loci in Filobasidium floriforme.</title>
        <authorList>
            <person name="Nowrousian M."/>
        </authorList>
    </citation>
    <scope>NUCLEOTIDE SEQUENCE</scope>
    <source>
        <strain evidence="2">CBS 6242</strain>
    </source>
</reference>
<keyword evidence="3" id="KW-1185">Reference proteome</keyword>
<accession>A0A8K0JH00</accession>
<sequence length="203" mass="22424">MNHHGDPHRNWFNNGIPCKFRYENNEISAIFGFEDTDRKVPRVAIWVTALSESMSPVKVVLDRGEADDSFVDDEASDCEIMVMTGKDAITLNGYPLDYAKFTAHIDANSLHTWCATNGFKSKLNEEMLKGIERTMIQEHGPIPSGPKSKAKQEQGKARGGGNDQNTLRGSSLDESFESRPNTTKHSIQSSGPSFESDRTAATG</sequence>
<feature type="region of interest" description="Disordered" evidence="1">
    <location>
        <begin position="138"/>
        <end position="203"/>
    </location>
</feature>